<proteinExistence type="predicted"/>
<dbReference type="AlphaFoldDB" id="A0A8E2BDI6"/>
<dbReference type="RefSeq" id="WP_184768307.1">
    <property type="nucleotide sequence ID" value="NZ_JACHGI010000002.1"/>
</dbReference>
<keyword evidence="1" id="KW-0378">Hydrolase</keyword>
<comment type="caution">
    <text evidence="1">The sequence shown here is derived from an EMBL/GenBank/DDBJ whole genome shotgun (WGS) entry which is preliminary data.</text>
</comment>
<dbReference type="EC" id="3.1.21.3" evidence="1"/>
<dbReference type="Proteomes" id="UP000532373">
    <property type="component" value="Unassembled WGS sequence"/>
</dbReference>
<evidence type="ECO:0000313" key="2">
    <source>
        <dbReference type="Proteomes" id="UP000532373"/>
    </source>
</evidence>
<protein>
    <submittedName>
        <fullName evidence="1">Type I restriction enzyme S subunit</fullName>
        <ecNumber evidence="1">3.1.21.3</ecNumber>
    </submittedName>
</protein>
<gene>
    <name evidence="1" type="ORF">HNQ96_001708</name>
</gene>
<reference evidence="1 2" key="1">
    <citation type="submission" date="2020-08" db="EMBL/GenBank/DDBJ databases">
        <title>Genomic Encyclopedia of Type Strains, Phase IV (KMG-IV): sequencing the most valuable type-strain genomes for metagenomic binning, comparative biology and taxonomic classification.</title>
        <authorList>
            <person name="Goeker M."/>
        </authorList>
    </citation>
    <scope>NUCLEOTIDE SEQUENCE [LARGE SCALE GENOMIC DNA]</scope>
    <source>
        <strain evidence="1 2">DSM 17454</strain>
    </source>
</reference>
<organism evidence="1 2">
    <name type="scientific">Aminobacter carboxidus</name>
    <dbReference type="NCBI Taxonomy" id="376165"/>
    <lineage>
        <taxon>Bacteria</taxon>
        <taxon>Pseudomonadati</taxon>
        <taxon>Pseudomonadota</taxon>
        <taxon>Alphaproteobacteria</taxon>
        <taxon>Hyphomicrobiales</taxon>
        <taxon>Phyllobacteriaceae</taxon>
        <taxon>Aminobacter</taxon>
    </lineage>
</organism>
<accession>A0A8E2BDI6</accession>
<dbReference type="EMBL" id="JACHGI010000002">
    <property type="protein sequence ID" value="MBB6465850.1"/>
    <property type="molecule type" value="Genomic_DNA"/>
</dbReference>
<evidence type="ECO:0000313" key="1">
    <source>
        <dbReference type="EMBL" id="MBB6465850.1"/>
    </source>
</evidence>
<sequence>MSLEEAIARRYPHSSEAGHALREGLVSLCRYHIDSGFGDATAEQRLSDEDHNVFWQQLSEVLLADQIAKAGLRLIHEAEGPDFLIEHDGMRVWVEVITPEPKGLPDAWINHVVGNVVSLPHQELLLRWTAAIKEKAQKLLGYAKRDTGDHVAGYRGKGIVGERDIYVIAVNARLLRGFGGAFPELVGISQFPYAVEATLAVGPLQVQFDRETLKEVGSGHQHRTRIRKPTGAEVPADTFLHPDFAPISAIWAVDVDEILVLGEARPMAVVHNPLATSPLPRNFLPAQSEYVATSYQDYYDVERQDGLLVQSRHAEWRKEARTVER</sequence>
<dbReference type="GO" id="GO:0009035">
    <property type="term" value="F:type I site-specific deoxyribonuclease activity"/>
    <property type="evidence" value="ECO:0007669"/>
    <property type="project" value="UniProtKB-EC"/>
</dbReference>
<name>A0A8E2BDI6_9HYPH</name>